<gene>
    <name evidence="2" type="ORF">EDB81DRAFT_896562</name>
</gene>
<evidence type="ECO:0000313" key="3">
    <source>
        <dbReference type="Proteomes" id="UP000738349"/>
    </source>
</evidence>
<dbReference type="Proteomes" id="UP000738349">
    <property type="component" value="Unassembled WGS sequence"/>
</dbReference>
<keyword evidence="3" id="KW-1185">Reference proteome</keyword>
<reference evidence="2" key="1">
    <citation type="journal article" date="2021" name="Nat. Commun.">
        <title>Genetic determinants of endophytism in the Arabidopsis root mycobiome.</title>
        <authorList>
            <person name="Mesny F."/>
            <person name="Miyauchi S."/>
            <person name="Thiergart T."/>
            <person name="Pickel B."/>
            <person name="Atanasova L."/>
            <person name="Karlsson M."/>
            <person name="Huettel B."/>
            <person name="Barry K.W."/>
            <person name="Haridas S."/>
            <person name="Chen C."/>
            <person name="Bauer D."/>
            <person name="Andreopoulos W."/>
            <person name="Pangilinan J."/>
            <person name="LaButti K."/>
            <person name="Riley R."/>
            <person name="Lipzen A."/>
            <person name="Clum A."/>
            <person name="Drula E."/>
            <person name="Henrissat B."/>
            <person name="Kohler A."/>
            <person name="Grigoriev I.V."/>
            <person name="Martin F.M."/>
            <person name="Hacquard S."/>
        </authorList>
    </citation>
    <scope>NUCLEOTIDE SEQUENCE</scope>
    <source>
        <strain evidence="2">MPI-CAGE-AT-0147</strain>
    </source>
</reference>
<evidence type="ECO:0000313" key="2">
    <source>
        <dbReference type="EMBL" id="KAH7175856.1"/>
    </source>
</evidence>
<evidence type="ECO:0000256" key="1">
    <source>
        <dbReference type="SAM" id="MobiDB-lite"/>
    </source>
</evidence>
<feature type="region of interest" description="Disordered" evidence="1">
    <location>
        <begin position="127"/>
        <end position="229"/>
    </location>
</feature>
<feature type="region of interest" description="Disordered" evidence="1">
    <location>
        <begin position="1"/>
        <end position="21"/>
    </location>
</feature>
<accession>A0A9P9JIR3</accession>
<dbReference type="AlphaFoldDB" id="A0A9P9JIR3"/>
<organism evidence="2 3">
    <name type="scientific">Dactylonectria macrodidyma</name>
    <dbReference type="NCBI Taxonomy" id="307937"/>
    <lineage>
        <taxon>Eukaryota</taxon>
        <taxon>Fungi</taxon>
        <taxon>Dikarya</taxon>
        <taxon>Ascomycota</taxon>
        <taxon>Pezizomycotina</taxon>
        <taxon>Sordariomycetes</taxon>
        <taxon>Hypocreomycetidae</taxon>
        <taxon>Hypocreales</taxon>
        <taxon>Nectriaceae</taxon>
        <taxon>Dactylonectria</taxon>
    </lineage>
</organism>
<protein>
    <submittedName>
        <fullName evidence="2">Uncharacterized protein</fullName>
    </submittedName>
</protein>
<comment type="caution">
    <text evidence="2">The sequence shown here is derived from an EMBL/GenBank/DDBJ whole genome shotgun (WGS) entry which is preliminary data.</text>
</comment>
<sequence length="371" mass="42182">MSSSSPRPKRGRHGNAKPIEDPAVILEKQASAVGFILEEAKQDPELYQRIVDNLNDGEVGRAQRWCDYRPVKNFYVWCSMTTEEDRPPLHTFLTLLAAHRCLAHGLNDRFTQLVKNRKLVQWARQELQPKKADSQAETITVTKKEDDGDRPSSNLTRVAQSPQVNREKPILSIEKSPRLPVERLNSRQSPQGNSCLDEPFHSSSSMKRKVSPESEQREAGRKLKTAKDYHGHHRTKVYLTNSSTQTDNSTPDMNDKFLSAMKQVIEETLDKKLVECLPAAMREITRLNAEDEAARQQSDSALLARVMRAAEPHMALTRQIPQTFVTPAQEQTQVYGVATVQYEDVRPVAMNYPRGRIIQTDGQPRRLGMFQ</sequence>
<dbReference type="EMBL" id="JAGMUV010000001">
    <property type="protein sequence ID" value="KAH7175856.1"/>
    <property type="molecule type" value="Genomic_DNA"/>
</dbReference>
<feature type="compositionally biased region" description="Basic and acidic residues" evidence="1">
    <location>
        <begin position="210"/>
        <end position="229"/>
    </location>
</feature>
<dbReference type="OrthoDB" id="5081908at2759"/>
<feature type="compositionally biased region" description="Polar residues" evidence="1">
    <location>
        <begin position="151"/>
        <end position="164"/>
    </location>
</feature>
<proteinExistence type="predicted"/>
<feature type="compositionally biased region" description="Basic and acidic residues" evidence="1">
    <location>
        <begin position="165"/>
        <end position="185"/>
    </location>
</feature>
<name>A0A9P9JIR3_9HYPO</name>